<gene>
    <name evidence="2" type="ORF">O0235_09315</name>
</gene>
<protein>
    <submittedName>
        <fullName evidence="2">Uncharacterized protein</fullName>
    </submittedName>
</protein>
<dbReference type="EMBL" id="CP115149">
    <property type="protein sequence ID" value="WBL34989.1"/>
    <property type="molecule type" value="Genomic_DNA"/>
</dbReference>
<sequence>MTGSRAARCSVRRRESTELGSEVAEGERVVLRVGGGEHARGLLGSEGFEHGDLLGGGADGDDAVAKRQEVA</sequence>
<evidence type="ECO:0000313" key="2">
    <source>
        <dbReference type="EMBL" id="WBL34989.1"/>
    </source>
</evidence>
<reference evidence="2 3" key="1">
    <citation type="journal article" date="2023" name="ISME J.">
        <title>Thermophilic Dehalococcoidia with unusual traits shed light on an unexpected past.</title>
        <authorList>
            <person name="Palmer M."/>
            <person name="Covington J.K."/>
            <person name="Zhou E.M."/>
            <person name="Thomas S.C."/>
            <person name="Habib N."/>
            <person name="Seymour C.O."/>
            <person name="Lai D."/>
            <person name="Johnston J."/>
            <person name="Hashimi A."/>
            <person name="Jiao J.Y."/>
            <person name="Muok A.R."/>
            <person name="Liu L."/>
            <person name="Xian W.D."/>
            <person name="Zhi X.Y."/>
            <person name="Li M.M."/>
            <person name="Silva L.P."/>
            <person name="Bowen B.P."/>
            <person name="Louie K."/>
            <person name="Briegel A."/>
            <person name="Pett-Ridge J."/>
            <person name="Weber P.K."/>
            <person name="Tocheva E.I."/>
            <person name="Woyke T."/>
            <person name="Northen T.R."/>
            <person name="Mayali X."/>
            <person name="Li W.J."/>
            <person name="Hedlund B.P."/>
        </authorList>
    </citation>
    <scope>NUCLEOTIDE SEQUENCE [LARGE SCALE GENOMIC DNA]</scope>
    <source>
        <strain evidence="2 3">YIM 72310</strain>
    </source>
</reference>
<dbReference type="Proteomes" id="UP001212803">
    <property type="component" value="Chromosome"/>
</dbReference>
<organism evidence="2 3">
    <name type="scientific">Tepidiforma flava</name>
    <dbReference type="NCBI Taxonomy" id="3004094"/>
    <lineage>
        <taxon>Bacteria</taxon>
        <taxon>Bacillati</taxon>
        <taxon>Chloroflexota</taxon>
        <taxon>Tepidiformia</taxon>
        <taxon>Tepidiformales</taxon>
        <taxon>Tepidiformaceae</taxon>
        <taxon>Tepidiforma</taxon>
    </lineage>
</organism>
<accession>A0ABY7M2W0</accession>
<keyword evidence="3" id="KW-1185">Reference proteome</keyword>
<feature type="region of interest" description="Disordered" evidence="1">
    <location>
        <begin position="1"/>
        <end position="23"/>
    </location>
</feature>
<feature type="region of interest" description="Disordered" evidence="1">
    <location>
        <begin position="51"/>
        <end position="71"/>
    </location>
</feature>
<dbReference type="RefSeq" id="WP_270055517.1">
    <property type="nucleotide sequence ID" value="NZ_CP115149.1"/>
</dbReference>
<name>A0ABY7M2W0_9CHLR</name>
<evidence type="ECO:0000256" key="1">
    <source>
        <dbReference type="SAM" id="MobiDB-lite"/>
    </source>
</evidence>
<proteinExistence type="predicted"/>
<evidence type="ECO:0000313" key="3">
    <source>
        <dbReference type="Proteomes" id="UP001212803"/>
    </source>
</evidence>